<dbReference type="Pfam" id="PF14514">
    <property type="entry name" value="TetR_C_9"/>
    <property type="match status" value="1"/>
</dbReference>
<dbReference type="Proteomes" id="UP000199214">
    <property type="component" value="Unassembled WGS sequence"/>
</dbReference>
<evidence type="ECO:0000256" key="3">
    <source>
        <dbReference type="ARBA" id="ARBA00023163"/>
    </source>
</evidence>
<feature type="DNA-binding region" description="H-T-H motif" evidence="4">
    <location>
        <begin position="52"/>
        <end position="71"/>
    </location>
</feature>
<dbReference type="Pfam" id="PF00440">
    <property type="entry name" value="TetR_N"/>
    <property type="match status" value="1"/>
</dbReference>
<dbReference type="InterPro" id="IPR050109">
    <property type="entry name" value="HTH-type_TetR-like_transc_reg"/>
</dbReference>
<dbReference type="SUPFAM" id="SSF46689">
    <property type="entry name" value="Homeodomain-like"/>
    <property type="match status" value="1"/>
</dbReference>
<dbReference type="GO" id="GO:0000976">
    <property type="term" value="F:transcription cis-regulatory region binding"/>
    <property type="evidence" value="ECO:0007669"/>
    <property type="project" value="TreeGrafter"/>
</dbReference>
<dbReference type="GO" id="GO:0003700">
    <property type="term" value="F:DNA-binding transcription factor activity"/>
    <property type="evidence" value="ECO:0007669"/>
    <property type="project" value="TreeGrafter"/>
</dbReference>
<accession>A0A1H7LF92</accession>
<dbReference type="STRING" id="1855283.SAMN05216382_1216"/>
<gene>
    <name evidence="7" type="ORF">SAMN05216382_1216</name>
</gene>
<protein>
    <submittedName>
        <fullName evidence="7">Transcriptional regulator, TetR family</fullName>
    </submittedName>
</protein>
<evidence type="ECO:0000256" key="4">
    <source>
        <dbReference type="PROSITE-ProRule" id="PRU00335"/>
    </source>
</evidence>
<dbReference type="RefSeq" id="WP_093004338.1">
    <property type="nucleotide sequence ID" value="NZ_FNZZ01000002.1"/>
</dbReference>
<evidence type="ECO:0000313" key="7">
    <source>
        <dbReference type="EMBL" id="SEK97017.1"/>
    </source>
</evidence>
<dbReference type="PANTHER" id="PTHR30055:SF181">
    <property type="entry name" value="BLR6905 PROTEIN"/>
    <property type="match status" value="1"/>
</dbReference>
<dbReference type="PROSITE" id="PS50977">
    <property type="entry name" value="HTH_TETR_2"/>
    <property type="match status" value="1"/>
</dbReference>
<evidence type="ECO:0000313" key="8">
    <source>
        <dbReference type="Proteomes" id="UP000199214"/>
    </source>
</evidence>
<proteinExistence type="predicted"/>
<dbReference type="Gene3D" id="1.10.357.10">
    <property type="entry name" value="Tetracycline Repressor, domain 2"/>
    <property type="match status" value="1"/>
</dbReference>
<dbReference type="EMBL" id="FNZZ01000002">
    <property type="protein sequence ID" value="SEK97017.1"/>
    <property type="molecule type" value="Genomic_DNA"/>
</dbReference>
<feature type="region of interest" description="Disordered" evidence="5">
    <location>
        <begin position="1"/>
        <end position="29"/>
    </location>
</feature>
<keyword evidence="1" id="KW-0805">Transcription regulation</keyword>
<dbReference type="InterPro" id="IPR001647">
    <property type="entry name" value="HTH_TetR"/>
</dbReference>
<dbReference type="InterPro" id="IPR011075">
    <property type="entry name" value="TetR_C"/>
</dbReference>
<evidence type="ECO:0000259" key="6">
    <source>
        <dbReference type="PROSITE" id="PS50977"/>
    </source>
</evidence>
<name>A0A1H7LF92_9SPHN</name>
<evidence type="ECO:0000256" key="1">
    <source>
        <dbReference type="ARBA" id="ARBA00023015"/>
    </source>
</evidence>
<dbReference type="InterPro" id="IPR036271">
    <property type="entry name" value="Tet_transcr_reg_TetR-rel_C_sf"/>
</dbReference>
<evidence type="ECO:0000256" key="2">
    <source>
        <dbReference type="ARBA" id="ARBA00023125"/>
    </source>
</evidence>
<keyword evidence="2 4" id="KW-0238">DNA-binding</keyword>
<sequence length="231" mass="25166">MPIHRGAAGEPSRERSPSSAPGARAARRRNSADQLLDAASALMIERNSVHITFADIAERSGLNSALIHYRFGGKPGLFRALLERDAGGVFPHLDALIASDRSAAEKLRLHVHGVIRVYWRYPYISRLVAAMTADSDSESARFLAERFTTPIAAAHAAILAQGVAEGAFRRVDPMLFYFTLFGACEHLFSARHSLCWSFGVGEIDEELSRRYADQVADTVLGGVLLRACGNA</sequence>
<feature type="domain" description="HTH tetR-type" evidence="6">
    <location>
        <begin position="29"/>
        <end position="89"/>
    </location>
</feature>
<dbReference type="AlphaFoldDB" id="A0A1H7LF92"/>
<reference evidence="8" key="1">
    <citation type="submission" date="2016-10" db="EMBL/GenBank/DDBJ databases">
        <authorList>
            <person name="Varghese N."/>
            <person name="Submissions S."/>
        </authorList>
    </citation>
    <scope>NUCLEOTIDE SEQUENCE [LARGE SCALE GENOMIC DNA]</scope>
    <source>
        <strain evidence="8">JS21-1</strain>
    </source>
</reference>
<dbReference type="OrthoDB" id="2356263at2"/>
<dbReference type="InterPro" id="IPR009057">
    <property type="entry name" value="Homeodomain-like_sf"/>
</dbReference>
<dbReference type="SUPFAM" id="SSF48498">
    <property type="entry name" value="Tetracyclin repressor-like, C-terminal domain"/>
    <property type="match status" value="1"/>
</dbReference>
<keyword evidence="8" id="KW-1185">Reference proteome</keyword>
<dbReference type="PANTHER" id="PTHR30055">
    <property type="entry name" value="HTH-TYPE TRANSCRIPTIONAL REGULATOR RUTR"/>
    <property type="match status" value="1"/>
</dbReference>
<organism evidence="7 8">
    <name type="scientific">Sphingomonas palmae</name>
    <dbReference type="NCBI Taxonomy" id="1855283"/>
    <lineage>
        <taxon>Bacteria</taxon>
        <taxon>Pseudomonadati</taxon>
        <taxon>Pseudomonadota</taxon>
        <taxon>Alphaproteobacteria</taxon>
        <taxon>Sphingomonadales</taxon>
        <taxon>Sphingomonadaceae</taxon>
        <taxon>Sphingomonas</taxon>
    </lineage>
</organism>
<evidence type="ECO:0000256" key="5">
    <source>
        <dbReference type="SAM" id="MobiDB-lite"/>
    </source>
</evidence>
<keyword evidence="3" id="KW-0804">Transcription</keyword>